<evidence type="ECO:0000313" key="3">
    <source>
        <dbReference type="Proteomes" id="UP000325598"/>
    </source>
</evidence>
<accession>A0A5J4LCM1</accession>
<gene>
    <name evidence="2" type="ORF">San01_03120</name>
</gene>
<keyword evidence="3" id="KW-1185">Reference proteome</keyword>
<evidence type="ECO:0000256" key="1">
    <source>
        <dbReference type="SAM" id="MobiDB-lite"/>
    </source>
</evidence>
<evidence type="ECO:0000313" key="2">
    <source>
        <dbReference type="EMBL" id="GES27825.1"/>
    </source>
</evidence>
<proteinExistence type="predicted"/>
<organism evidence="2 3">
    <name type="scientific">Streptomyces angustmyceticus</name>
    <dbReference type="NCBI Taxonomy" id="285578"/>
    <lineage>
        <taxon>Bacteria</taxon>
        <taxon>Bacillati</taxon>
        <taxon>Actinomycetota</taxon>
        <taxon>Actinomycetes</taxon>
        <taxon>Kitasatosporales</taxon>
        <taxon>Streptomycetaceae</taxon>
        <taxon>Streptomyces</taxon>
    </lineage>
</organism>
<protein>
    <submittedName>
        <fullName evidence="2">Uncharacterized protein</fullName>
    </submittedName>
</protein>
<dbReference type="EMBL" id="BLAG01000004">
    <property type="protein sequence ID" value="GES27825.1"/>
    <property type="molecule type" value="Genomic_DNA"/>
</dbReference>
<dbReference type="AlphaFoldDB" id="A0A5J4LCM1"/>
<feature type="compositionally biased region" description="Pro residues" evidence="1">
    <location>
        <begin position="8"/>
        <end position="18"/>
    </location>
</feature>
<dbReference type="Proteomes" id="UP000325598">
    <property type="component" value="Unassembled WGS sequence"/>
</dbReference>
<reference evidence="2 3" key="1">
    <citation type="submission" date="2019-10" db="EMBL/GenBank/DDBJ databases">
        <title>Whole genome shotgun sequence of Streptomyces angustmyceticus NBRC 3934.</title>
        <authorList>
            <person name="Hosoyama A."/>
            <person name="Ichikawa N."/>
            <person name="Kimura A."/>
            <person name="Kitahashi Y."/>
            <person name="Komaki H."/>
            <person name="Uohara A."/>
        </authorList>
    </citation>
    <scope>NUCLEOTIDE SEQUENCE [LARGE SCALE GENOMIC DNA]</scope>
    <source>
        <strain evidence="2 3">NBRC 3934</strain>
    </source>
</reference>
<name>A0A5J4LCM1_9ACTN</name>
<feature type="region of interest" description="Disordered" evidence="1">
    <location>
        <begin position="1"/>
        <end position="25"/>
    </location>
</feature>
<comment type="caution">
    <text evidence="2">The sequence shown here is derived from an EMBL/GenBank/DDBJ whole genome shotgun (WGS) entry which is preliminary data.</text>
</comment>
<sequence>MNAILAPIPNPQTPPPPAGDVAPHGDPAVLLEVQQRLLADPAHSDAAVSATSMSLYLVQHPEVRVSENEDYPEWLAQFTTPKETRRG</sequence>